<sequence length="747" mass="83371">MSDRRPTTPNSWETCHISGSKLDGDTRQAIHSILGRGLGYDELAAVLQKMGRSCPRNTIIEEEFEYFKEEILNMKRERGVRHRPSKVFSNSLNSIVKRLQGESVPGVQVDREKRRGEYRLLSKDAQSNTLRGYITLWEKERNALRVGSPINSKQSRKSTACTSQNAPAAVGKSQNHHIVEPQFEPIPNQHYDTETALGAYSSLYNNHLQRPSSNTYTIPSAAQHQSPVEHIDPSVIALKDPDHFVHTGDAVTTLINWPPLSNYDQVSDPSPSEYIQEVEMPDTNSPDLTTFEISTAVERYTESQETGTQVSQWPEQLSYKTTVYDTHESDFMNYVRNMDEGSVLDIRTSPENTLRTTIEQPVSPPDVREVSTRPATPRPARKRRRHYKHGASTSSSEYGIFAAESFTRNVIHDEYGMTKGPASSETPLEAVLSGNESSTSQSEADNWALNSNRTTLLEEQLEKEKADHQKTKEELDRAMADILDLREQVEKLQVASKRTSQHYDGLARDLLQEKIVLKANLTHQRFTPQRLRSSLLYNSTEVEDLNHTRQSRNIGLRPLSIIQSTKASETLPAQSKSLTFPHNASLPRLRFPVATSSGSGSGSTAASSKTSTIRSSSPVPSGGVSGDLAPASHIGQSRPSSSSSHMTQNVNTTVKKGFQGFQGLRNKISNQFMRHDREEKINTTQPVPALESLPALSPSVPLQREMSSILIDGDKRHTGDSGYASIELERVSRTRTEDFLRAGDTFF</sequence>
<proteinExistence type="predicted"/>
<protein>
    <submittedName>
        <fullName evidence="3">Uncharacterized protein</fullName>
    </submittedName>
</protein>
<keyword evidence="4" id="KW-1185">Reference proteome</keyword>
<accession>A0A2J6R319</accession>
<feature type="compositionally biased region" description="Polar residues" evidence="2">
    <location>
        <begin position="634"/>
        <end position="647"/>
    </location>
</feature>
<evidence type="ECO:0000313" key="4">
    <source>
        <dbReference type="Proteomes" id="UP000235786"/>
    </source>
</evidence>
<feature type="region of interest" description="Disordered" evidence="2">
    <location>
        <begin position="353"/>
        <end position="394"/>
    </location>
</feature>
<dbReference type="AlphaFoldDB" id="A0A2J6R319"/>
<feature type="compositionally biased region" description="Polar residues" evidence="2">
    <location>
        <begin position="434"/>
        <end position="447"/>
    </location>
</feature>
<evidence type="ECO:0000313" key="3">
    <source>
        <dbReference type="EMBL" id="PMD32920.1"/>
    </source>
</evidence>
<reference evidence="3 4" key="1">
    <citation type="submission" date="2016-04" db="EMBL/GenBank/DDBJ databases">
        <title>A degradative enzymes factory behind the ericoid mycorrhizal symbiosis.</title>
        <authorList>
            <consortium name="DOE Joint Genome Institute"/>
            <person name="Martino E."/>
            <person name="Morin E."/>
            <person name="Grelet G."/>
            <person name="Kuo A."/>
            <person name="Kohler A."/>
            <person name="Daghino S."/>
            <person name="Barry K."/>
            <person name="Choi C."/>
            <person name="Cichocki N."/>
            <person name="Clum A."/>
            <person name="Copeland A."/>
            <person name="Hainaut M."/>
            <person name="Haridas S."/>
            <person name="Labutti K."/>
            <person name="Lindquist E."/>
            <person name="Lipzen A."/>
            <person name="Khouja H.-R."/>
            <person name="Murat C."/>
            <person name="Ohm R."/>
            <person name="Olson A."/>
            <person name="Spatafora J."/>
            <person name="Veneault-Fourrey C."/>
            <person name="Henrissat B."/>
            <person name="Grigoriev I."/>
            <person name="Martin F."/>
            <person name="Perotto S."/>
        </authorList>
    </citation>
    <scope>NUCLEOTIDE SEQUENCE [LARGE SCALE GENOMIC DNA]</scope>
    <source>
        <strain evidence="3 4">F</strain>
    </source>
</reference>
<evidence type="ECO:0000256" key="2">
    <source>
        <dbReference type="SAM" id="MobiDB-lite"/>
    </source>
</evidence>
<dbReference type="Proteomes" id="UP000235786">
    <property type="component" value="Unassembled WGS sequence"/>
</dbReference>
<dbReference type="EMBL" id="KZ613957">
    <property type="protein sequence ID" value="PMD32920.1"/>
    <property type="molecule type" value="Genomic_DNA"/>
</dbReference>
<feature type="region of interest" description="Disordered" evidence="2">
    <location>
        <begin position="417"/>
        <end position="447"/>
    </location>
</feature>
<feature type="compositionally biased region" description="Basic residues" evidence="2">
    <location>
        <begin position="379"/>
        <end position="389"/>
    </location>
</feature>
<feature type="compositionally biased region" description="Low complexity" evidence="2">
    <location>
        <begin position="594"/>
        <end position="622"/>
    </location>
</feature>
<gene>
    <name evidence="3" type="ORF">L207DRAFT_173126</name>
</gene>
<feature type="coiled-coil region" evidence="1">
    <location>
        <begin position="454"/>
        <end position="495"/>
    </location>
</feature>
<name>A0A2J6R319_HYAVF</name>
<evidence type="ECO:0000256" key="1">
    <source>
        <dbReference type="SAM" id="Coils"/>
    </source>
</evidence>
<keyword evidence="1" id="KW-0175">Coiled coil</keyword>
<feature type="region of interest" description="Disordered" evidence="2">
    <location>
        <begin position="591"/>
        <end position="647"/>
    </location>
</feature>
<organism evidence="3 4">
    <name type="scientific">Hyaloscypha variabilis (strain UAMH 11265 / GT02V1 / F)</name>
    <name type="common">Meliniomyces variabilis</name>
    <dbReference type="NCBI Taxonomy" id="1149755"/>
    <lineage>
        <taxon>Eukaryota</taxon>
        <taxon>Fungi</taxon>
        <taxon>Dikarya</taxon>
        <taxon>Ascomycota</taxon>
        <taxon>Pezizomycotina</taxon>
        <taxon>Leotiomycetes</taxon>
        <taxon>Helotiales</taxon>
        <taxon>Hyaloscyphaceae</taxon>
        <taxon>Hyaloscypha</taxon>
        <taxon>Hyaloscypha variabilis</taxon>
    </lineage>
</organism>